<dbReference type="SUPFAM" id="SSF46785">
    <property type="entry name" value="Winged helix' DNA-binding domain"/>
    <property type="match status" value="1"/>
</dbReference>
<organism evidence="6 7">
    <name type="scientific">Sphingomonas glacialis</name>
    <dbReference type="NCBI Taxonomy" id="658225"/>
    <lineage>
        <taxon>Bacteria</taxon>
        <taxon>Pseudomonadati</taxon>
        <taxon>Pseudomonadota</taxon>
        <taxon>Alphaproteobacteria</taxon>
        <taxon>Sphingomonadales</taxon>
        <taxon>Sphingomonadaceae</taxon>
        <taxon>Sphingomonas</taxon>
    </lineage>
</organism>
<dbReference type="Pfam" id="PF00126">
    <property type="entry name" value="HTH_1"/>
    <property type="match status" value="1"/>
</dbReference>
<dbReference type="OrthoDB" id="7216893at2"/>
<dbReference type="Gene3D" id="1.10.10.10">
    <property type="entry name" value="Winged helix-like DNA-binding domain superfamily/Winged helix DNA-binding domain"/>
    <property type="match status" value="1"/>
</dbReference>
<dbReference type="Proteomes" id="UP000319931">
    <property type="component" value="Unassembled WGS sequence"/>
</dbReference>
<accession>A0A502FFA3</accession>
<dbReference type="InterPro" id="IPR005119">
    <property type="entry name" value="LysR_subst-bd"/>
</dbReference>
<evidence type="ECO:0000256" key="3">
    <source>
        <dbReference type="ARBA" id="ARBA00023125"/>
    </source>
</evidence>
<dbReference type="InterPro" id="IPR036390">
    <property type="entry name" value="WH_DNA-bd_sf"/>
</dbReference>
<dbReference type="FunFam" id="1.10.10.10:FF:000001">
    <property type="entry name" value="LysR family transcriptional regulator"/>
    <property type="match status" value="1"/>
</dbReference>
<dbReference type="InterPro" id="IPR036388">
    <property type="entry name" value="WH-like_DNA-bd_sf"/>
</dbReference>
<dbReference type="InterPro" id="IPR000847">
    <property type="entry name" value="LysR_HTH_N"/>
</dbReference>
<dbReference type="CDD" id="cd08414">
    <property type="entry name" value="PBP2_LTTR_aromatics_like"/>
    <property type="match status" value="1"/>
</dbReference>
<dbReference type="PROSITE" id="PS50931">
    <property type="entry name" value="HTH_LYSR"/>
    <property type="match status" value="1"/>
</dbReference>
<comment type="caution">
    <text evidence="6">The sequence shown here is derived from an EMBL/GenBank/DDBJ whole genome shotgun (WGS) entry which is preliminary data.</text>
</comment>
<comment type="similarity">
    <text evidence="1">Belongs to the LysR transcriptional regulatory family.</text>
</comment>
<keyword evidence="2" id="KW-0805">Transcription regulation</keyword>
<dbReference type="PANTHER" id="PTHR30346:SF0">
    <property type="entry name" value="HCA OPERON TRANSCRIPTIONAL ACTIVATOR HCAR"/>
    <property type="match status" value="1"/>
</dbReference>
<keyword evidence="7" id="KW-1185">Reference proteome</keyword>
<evidence type="ECO:0000259" key="5">
    <source>
        <dbReference type="PROSITE" id="PS50931"/>
    </source>
</evidence>
<dbReference type="PANTHER" id="PTHR30346">
    <property type="entry name" value="TRANSCRIPTIONAL DUAL REGULATOR HCAR-RELATED"/>
    <property type="match status" value="1"/>
</dbReference>
<dbReference type="GO" id="GO:0003700">
    <property type="term" value="F:DNA-binding transcription factor activity"/>
    <property type="evidence" value="ECO:0007669"/>
    <property type="project" value="InterPro"/>
</dbReference>
<proteinExistence type="inferred from homology"/>
<dbReference type="PRINTS" id="PR00039">
    <property type="entry name" value="HTHLYSR"/>
</dbReference>
<reference evidence="6 7" key="1">
    <citation type="journal article" date="2019" name="Environ. Microbiol.">
        <title>Species interactions and distinct microbial communities in high Arctic permafrost affected cryosols are associated with the CH4 and CO2 gas fluxes.</title>
        <authorList>
            <person name="Altshuler I."/>
            <person name="Hamel J."/>
            <person name="Turney S."/>
            <person name="Magnuson E."/>
            <person name="Levesque R."/>
            <person name="Greer C."/>
            <person name="Whyte L.G."/>
        </authorList>
    </citation>
    <scope>NUCLEOTIDE SEQUENCE [LARGE SCALE GENOMIC DNA]</scope>
    <source>
        <strain evidence="6 7">E6.1</strain>
    </source>
</reference>
<protein>
    <submittedName>
        <fullName evidence="6">LysR family transcriptional regulator</fullName>
    </submittedName>
</protein>
<gene>
    <name evidence="6" type="ORF">EAH76_21785</name>
</gene>
<dbReference type="EMBL" id="RCZC01000010">
    <property type="protein sequence ID" value="TPG48051.1"/>
    <property type="molecule type" value="Genomic_DNA"/>
</dbReference>
<dbReference type="RefSeq" id="WP_140852378.1">
    <property type="nucleotide sequence ID" value="NZ_RCZC01000010.1"/>
</dbReference>
<dbReference type="GO" id="GO:0003677">
    <property type="term" value="F:DNA binding"/>
    <property type="evidence" value="ECO:0007669"/>
    <property type="project" value="UniProtKB-KW"/>
</dbReference>
<feature type="domain" description="HTH lysR-type" evidence="5">
    <location>
        <begin position="2"/>
        <end position="59"/>
    </location>
</feature>
<dbReference type="SUPFAM" id="SSF53850">
    <property type="entry name" value="Periplasmic binding protein-like II"/>
    <property type="match status" value="1"/>
</dbReference>
<evidence type="ECO:0000313" key="6">
    <source>
        <dbReference type="EMBL" id="TPG48051.1"/>
    </source>
</evidence>
<dbReference type="Pfam" id="PF03466">
    <property type="entry name" value="LysR_substrate"/>
    <property type="match status" value="1"/>
</dbReference>
<evidence type="ECO:0000256" key="2">
    <source>
        <dbReference type="ARBA" id="ARBA00023015"/>
    </source>
</evidence>
<dbReference type="Gene3D" id="3.40.190.10">
    <property type="entry name" value="Periplasmic binding protein-like II"/>
    <property type="match status" value="2"/>
</dbReference>
<name>A0A502FFA3_9SPHN</name>
<keyword evidence="3" id="KW-0238">DNA-binding</keyword>
<sequence>MINVDLLRYAVAAADTGSFSRAATRFGVKQSTLSKRIQFLENGLGLPLFRRSTRGVAPTESGAHVLSRARRILEDIDTLAGEARALSSGETGTLKIGFHGSLVGGDLSAAIHAFRAACPDIEIQASQRGRHTLVAALQDGALDAAVLAGQTLLPSLRSLCFWSEPVTISLPADHALAVRERLYWTDLREAIFLVTASDPGPDLRAMVMARLSVPGYHPTVLIQDVGRENLPSLIGGARIAITAGVILPADQTDGSVCREIHDASGHTCLEQGVYWKVGNGNPALRRFFELLAHRYARIAPAI</sequence>
<evidence type="ECO:0000256" key="1">
    <source>
        <dbReference type="ARBA" id="ARBA00009437"/>
    </source>
</evidence>
<keyword evidence="4" id="KW-0804">Transcription</keyword>
<evidence type="ECO:0000313" key="7">
    <source>
        <dbReference type="Proteomes" id="UP000319931"/>
    </source>
</evidence>
<dbReference type="AlphaFoldDB" id="A0A502FFA3"/>
<dbReference type="GO" id="GO:0032993">
    <property type="term" value="C:protein-DNA complex"/>
    <property type="evidence" value="ECO:0007669"/>
    <property type="project" value="TreeGrafter"/>
</dbReference>
<evidence type="ECO:0000256" key="4">
    <source>
        <dbReference type="ARBA" id="ARBA00023163"/>
    </source>
</evidence>